<feature type="region of interest" description="Disordered" evidence="7">
    <location>
        <begin position="422"/>
        <end position="448"/>
    </location>
</feature>
<feature type="non-terminal residue" evidence="9">
    <location>
        <position position="1"/>
    </location>
</feature>
<comment type="subcellular location">
    <subcellularLocation>
        <location evidence="1">Nucleus</location>
    </subcellularLocation>
</comment>
<feature type="compositionally biased region" description="Low complexity" evidence="7">
    <location>
        <begin position="152"/>
        <end position="173"/>
    </location>
</feature>
<sequence>RRCVLPLLSAHNRCIDQLSRVSHSAASRCFITALTARRSSRRRRESFSQRAPLFAERARPTSSQTPLASTAAMSDTEEDDWDDAPEDEEEDAAVSEPEEEDDDDDEEEEDDGSDSDEEDNKLDAVEEMTGPRKKTAPKPAAVAEAPKKPAAKRGSAASAKSAKSAASAASKQSAPKKRKSAESSSDEEESDDDDGTEQVSKPPPKKKPSLTDANVKKEEPEVKKKLPQKGDARGEIEHLLLEANRPFGVNDVVQKLAPRYDKGVVQSMLDALERQGVLQSKAVVAQQKAYWPDQAKIKATSMADIRDMSCDVRDAKCDAKEADEDASKLERRAERLLAEPANDALDAAVAAAEKEASDLEARLKRASQAPPVKPRDMVRAVKKHNEHRGLWLKRKRAFKEVVEVIAENMDLHPKKFIAAVADAQDVETDEDAGATLPPPDAIPVPSLK</sequence>
<dbReference type="Gene3D" id="1.10.10.10">
    <property type="entry name" value="Winged helix-like DNA-binding domain superfamily/Winged helix DNA-binding domain"/>
    <property type="match status" value="1"/>
</dbReference>
<gene>
    <name evidence="9" type="ORF">PECAL_1P11130</name>
</gene>
<evidence type="ECO:0000259" key="8">
    <source>
        <dbReference type="Pfam" id="PF07106"/>
    </source>
</evidence>
<comment type="caution">
    <text evidence="9">The sequence shown here is derived from an EMBL/GenBank/DDBJ whole genome shotgun (WGS) entry which is preliminary data.</text>
</comment>
<evidence type="ECO:0000256" key="6">
    <source>
        <dbReference type="SAM" id="Coils"/>
    </source>
</evidence>
<evidence type="ECO:0000256" key="4">
    <source>
        <dbReference type="ARBA" id="ARBA00023242"/>
    </source>
</evidence>
<feature type="coiled-coil region" evidence="6">
    <location>
        <begin position="312"/>
        <end position="369"/>
    </location>
</feature>
<keyword evidence="6" id="KW-0175">Coiled coil</keyword>
<organism evidence="9 10">
    <name type="scientific">Pelagomonas calceolata</name>
    <dbReference type="NCBI Taxonomy" id="35677"/>
    <lineage>
        <taxon>Eukaryota</taxon>
        <taxon>Sar</taxon>
        <taxon>Stramenopiles</taxon>
        <taxon>Ochrophyta</taxon>
        <taxon>Pelagophyceae</taxon>
        <taxon>Pelagomonadales</taxon>
        <taxon>Pelagomonadaceae</taxon>
        <taxon>Pelagomonas</taxon>
    </lineage>
</organism>
<feature type="domain" description="Homologous-pairing protein 2 winged helix" evidence="8">
    <location>
        <begin position="231"/>
        <end position="281"/>
    </location>
</feature>
<reference evidence="9" key="1">
    <citation type="submission" date="2021-11" db="EMBL/GenBank/DDBJ databases">
        <authorList>
            <consortium name="Genoscope - CEA"/>
            <person name="William W."/>
        </authorList>
    </citation>
    <scope>NUCLEOTIDE SEQUENCE</scope>
</reference>
<evidence type="ECO:0000313" key="9">
    <source>
        <dbReference type="EMBL" id="CAH0364734.1"/>
    </source>
</evidence>
<dbReference type="GO" id="GO:0120231">
    <property type="term" value="C:DNA recombinase auxiliary factor complex"/>
    <property type="evidence" value="ECO:0007669"/>
    <property type="project" value="TreeGrafter"/>
</dbReference>
<keyword evidence="10" id="KW-1185">Reference proteome</keyword>
<evidence type="ECO:0000256" key="5">
    <source>
        <dbReference type="ARBA" id="ARBA00023254"/>
    </source>
</evidence>
<dbReference type="Proteomes" id="UP000789595">
    <property type="component" value="Unassembled WGS sequence"/>
</dbReference>
<dbReference type="PANTHER" id="PTHR15938:SF0">
    <property type="entry name" value="HOMOLOGOUS-PAIRING PROTEIN 2 HOMOLOG"/>
    <property type="match status" value="1"/>
</dbReference>
<evidence type="ECO:0000256" key="7">
    <source>
        <dbReference type="SAM" id="MobiDB-lite"/>
    </source>
</evidence>
<dbReference type="GO" id="GO:0003690">
    <property type="term" value="F:double-stranded DNA binding"/>
    <property type="evidence" value="ECO:0007669"/>
    <property type="project" value="TreeGrafter"/>
</dbReference>
<keyword evidence="5" id="KW-0469">Meiosis</keyword>
<keyword evidence="3" id="KW-0233">DNA recombination</keyword>
<dbReference type="OrthoDB" id="272266at2759"/>
<dbReference type="PANTHER" id="PTHR15938">
    <property type="entry name" value="TBP-1 INTERACTING PROTEIN"/>
    <property type="match status" value="1"/>
</dbReference>
<name>A0A8J2WRT5_9STRA</name>
<evidence type="ECO:0000256" key="1">
    <source>
        <dbReference type="ARBA" id="ARBA00004123"/>
    </source>
</evidence>
<feature type="compositionally biased region" description="Acidic residues" evidence="7">
    <location>
        <begin position="75"/>
        <end position="120"/>
    </location>
</feature>
<dbReference type="GO" id="GO:0007129">
    <property type="term" value="P:homologous chromosome pairing at meiosis"/>
    <property type="evidence" value="ECO:0007669"/>
    <property type="project" value="TreeGrafter"/>
</dbReference>
<keyword evidence="4" id="KW-0539">Nucleus</keyword>
<feature type="compositionally biased region" description="Acidic residues" evidence="7">
    <location>
        <begin position="184"/>
        <end position="196"/>
    </location>
</feature>
<dbReference type="Pfam" id="PF07106">
    <property type="entry name" value="WHD_TBPIP"/>
    <property type="match status" value="1"/>
</dbReference>
<feature type="compositionally biased region" description="Basic and acidic residues" evidence="7">
    <location>
        <begin position="214"/>
        <end position="232"/>
    </location>
</feature>
<dbReference type="GO" id="GO:0010774">
    <property type="term" value="P:meiotic strand invasion involved in reciprocal meiotic recombination"/>
    <property type="evidence" value="ECO:0007669"/>
    <property type="project" value="TreeGrafter"/>
</dbReference>
<dbReference type="InterPro" id="IPR010776">
    <property type="entry name" value="Hop2_WH_dom"/>
</dbReference>
<dbReference type="GO" id="GO:0120230">
    <property type="term" value="F:recombinase activator activity"/>
    <property type="evidence" value="ECO:0007669"/>
    <property type="project" value="TreeGrafter"/>
</dbReference>
<comment type="similarity">
    <text evidence="2">Belongs to the HOP2 family.</text>
</comment>
<dbReference type="GO" id="GO:0000794">
    <property type="term" value="C:condensed nuclear chromosome"/>
    <property type="evidence" value="ECO:0007669"/>
    <property type="project" value="TreeGrafter"/>
</dbReference>
<feature type="compositionally biased region" description="Polar residues" evidence="7">
    <location>
        <begin position="60"/>
        <end position="73"/>
    </location>
</feature>
<accession>A0A8J2WRT5</accession>
<evidence type="ECO:0000313" key="10">
    <source>
        <dbReference type="Proteomes" id="UP000789595"/>
    </source>
</evidence>
<proteinExistence type="inferred from homology"/>
<dbReference type="EMBL" id="CAKKNE010000001">
    <property type="protein sequence ID" value="CAH0364734.1"/>
    <property type="molecule type" value="Genomic_DNA"/>
</dbReference>
<evidence type="ECO:0000256" key="2">
    <source>
        <dbReference type="ARBA" id="ARBA00007922"/>
    </source>
</evidence>
<dbReference type="InterPro" id="IPR036388">
    <property type="entry name" value="WH-like_DNA-bd_sf"/>
</dbReference>
<dbReference type="AlphaFoldDB" id="A0A8J2WRT5"/>
<feature type="region of interest" description="Disordered" evidence="7">
    <location>
        <begin position="40"/>
        <end position="232"/>
    </location>
</feature>
<dbReference type="GO" id="GO:0000709">
    <property type="term" value="P:meiotic joint molecule formation"/>
    <property type="evidence" value="ECO:0007669"/>
    <property type="project" value="TreeGrafter"/>
</dbReference>
<evidence type="ECO:0000256" key="3">
    <source>
        <dbReference type="ARBA" id="ARBA00023172"/>
    </source>
</evidence>
<protein>
    <recommendedName>
        <fullName evidence="8">Homologous-pairing protein 2 winged helix domain-containing protein</fullName>
    </recommendedName>
</protein>